<dbReference type="RefSeq" id="XP_033526732.1">
    <property type="nucleotide sequence ID" value="XM_033667671.1"/>
</dbReference>
<accession>A0A6A6AMN3</accession>
<organism evidence="3 4">
    <name type="scientific">Dothidotthia symphoricarpi CBS 119687</name>
    <dbReference type="NCBI Taxonomy" id="1392245"/>
    <lineage>
        <taxon>Eukaryota</taxon>
        <taxon>Fungi</taxon>
        <taxon>Dikarya</taxon>
        <taxon>Ascomycota</taxon>
        <taxon>Pezizomycotina</taxon>
        <taxon>Dothideomycetes</taxon>
        <taxon>Pleosporomycetidae</taxon>
        <taxon>Pleosporales</taxon>
        <taxon>Dothidotthiaceae</taxon>
        <taxon>Dothidotthia</taxon>
    </lineage>
</organism>
<protein>
    <submittedName>
        <fullName evidence="3">Uncharacterized protein</fullName>
    </submittedName>
</protein>
<keyword evidence="4" id="KW-1185">Reference proteome</keyword>
<name>A0A6A6AMN3_9PLEO</name>
<evidence type="ECO:0000256" key="2">
    <source>
        <dbReference type="SAM" id="Phobius"/>
    </source>
</evidence>
<sequence>MFLTYDTSTNPMTLLMNTFQELAMNDSTYATRFACWSFAWWKKHHTKDHNIFVALWSESCLAVVALEKTAVERFWWLVYGSPAFLQMAWTSARLAWTNGYNVSCVPASFFRAYVLVPIAIVLCALYGYLHSILIQPVWDVICGFVSSVATSFYPRIWVYKMYLVWSWRFHNHAEYRFTRSELRKAATMSPTELKQKMELANIQSVWLNKFSHTEVVGLARKTIEYRTTILELLKDVNWCRKVIDSLMNYRHNEKMFQHAQQSKSGNKFKYPTYYPADILEFEEPYYSNTLIFTAEADPVSGLYYTEARRTRPLFSLKKTFTSTNKWSYYDVKHNGFKLFAHASWFTNYMHMPGCFSLFEHDPWALKANFPGIHLPEYKAHEDPIDLTNRRPVVAEPLRKWGRLIEDVAEKGRLVNWQVERLRPLEKKTVRWGQYSEVREFSTMNSESESVSQMRRVPGPRKRFS</sequence>
<dbReference type="OrthoDB" id="3669546at2759"/>
<dbReference type="GeneID" id="54408103"/>
<gene>
    <name evidence="3" type="ORF">P153DRAFT_364757</name>
</gene>
<keyword evidence="2" id="KW-0812">Transmembrane</keyword>
<dbReference type="Proteomes" id="UP000799771">
    <property type="component" value="Unassembled WGS sequence"/>
</dbReference>
<keyword evidence="2" id="KW-1133">Transmembrane helix</keyword>
<feature type="transmembrane region" description="Helical" evidence="2">
    <location>
        <begin position="135"/>
        <end position="153"/>
    </location>
</feature>
<evidence type="ECO:0000256" key="1">
    <source>
        <dbReference type="SAM" id="MobiDB-lite"/>
    </source>
</evidence>
<feature type="transmembrane region" description="Helical" evidence="2">
    <location>
        <begin position="74"/>
        <end position="96"/>
    </location>
</feature>
<feature type="transmembrane region" description="Helical" evidence="2">
    <location>
        <begin position="108"/>
        <end position="129"/>
    </location>
</feature>
<feature type="region of interest" description="Disordered" evidence="1">
    <location>
        <begin position="445"/>
        <end position="464"/>
    </location>
</feature>
<evidence type="ECO:0000313" key="3">
    <source>
        <dbReference type="EMBL" id="KAF2132345.1"/>
    </source>
</evidence>
<dbReference type="EMBL" id="ML977501">
    <property type="protein sequence ID" value="KAF2132345.1"/>
    <property type="molecule type" value="Genomic_DNA"/>
</dbReference>
<keyword evidence="2" id="KW-0472">Membrane</keyword>
<reference evidence="3" key="1">
    <citation type="journal article" date="2020" name="Stud. Mycol.">
        <title>101 Dothideomycetes genomes: a test case for predicting lifestyles and emergence of pathogens.</title>
        <authorList>
            <person name="Haridas S."/>
            <person name="Albert R."/>
            <person name="Binder M."/>
            <person name="Bloem J."/>
            <person name="Labutti K."/>
            <person name="Salamov A."/>
            <person name="Andreopoulos B."/>
            <person name="Baker S."/>
            <person name="Barry K."/>
            <person name="Bills G."/>
            <person name="Bluhm B."/>
            <person name="Cannon C."/>
            <person name="Castanera R."/>
            <person name="Culley D."/>
            <person name="Daum C."/>
            <person name="Ezra D."/>
            <person name="Gonzalez J."/>
            <person name="Henrissat B."/>
            <person name="Kuo A."/>
            <person name="Liang C."/>
            <person name="Lipzen A."/>
            <person name="Lutzoni F."/>
            <person name="Magnuson J."/>
            <person name="Mondo S."/>
            <person name="Nolan M."/>
            <person name="Ohm R."/>
            <person name="Pangilinan J."/>
            <person name="Park H.-J."/>
            <person name="Ramirez L."/>
            <person name="Alfaro M."/>
            <person name="Sun H."/>
            <person name="Tritt A."/>
            <person name="Yoshinaga Y."/>
            <person name="Zwiers L.-H."/>
            <person name="Turgeon B."/>
            <person name="Goodwin S."/>
            <person name="Spatafora J."/>
            <person name="Crous P."/>
            <person name="Grigoriev I."/>
        </authorList>
    </citation>
    <scope>NUCLEOTIDE SEQUENCE</scope>
    <source>
        <strain evidence="3">CBS 119687</strain>
    </source>
</reference>
<proteinExistence type="predicted"/>
<evidence type="ECO:0000313" key="4">
    <source>
        <dbReference type="Proteomes" id="UP000799771"/>
    </source>
</evidence>
<dbReference type="AlphaFoldDB" id="A0A6A6AMN3"/>